<dbReference type="AlphaFoldDB" id="A0A0G3W810"/>
<dbReference type="RefSeq" id="WP_158385989.1">
    <property type="nucleotide sequence ID" value="NZ_CP009687.1"/>
</dbReference>
<dbReference type="STRING" id="84022.CACET_c13860"/>
<sequence length="54" mass="5969">MKMKNVISLCVFISIIAILAGFTHSYADIPINIESSMQETKKILSGKPSLLEMI</sequence>
<dbReference type="PATRIC" id="fig|84022.6.peg.1381"/>
<evidence type="ECO:0000313" key="1">
    <source>
        <dbReference type="EMBL" id="AKL94851.1"/>
    </source>
</evidence>
<accession>A0A0G3W810</accession>
<dbReference type="KEGG" id="cace:CACET_c13860"/>
<protein>
    <submittedName>
        <fullName evidence="1">Uncharacterized protein</fullName>
    </submittedName>
</protein>
<proteinExistence type="predicted"/>
<gene>
    <name evidence="1" type="ORF">CACET_c13860</name>
</gene>
<evidence type="ECO:0000313" key="2">
    <source>
        <dbReference type="Proteomes" id="UP000035704"/>
    </source>
</evidence>
<dbReference type="Proteomes" id="UP000035704">
    <property type="component" value="Chromosome"/>
</dbReference>
<name>A0A0G3W810_9CLOT</name>
<dbReference type="EMBL" id="CP009687">
    <property type="protein sequence ID" value="AKL94851.1"/>
    <property type="molecule type" value="Genomic_DNA"/>
</dbReference>
<reference evidence="1 2" key="1">
    <citation type="submission" date="2014-10" db="EMBL/GenBank/DDBJ databases">
        <title>Genome sequence of Clostridium aceticum DSM 1496.</title>
        <authorList>
            <person name="Poehlein A."/>
            <person name="Schiel-Bengelsdorf B."/>
            <person name="Gottschalk G."/>
            <person name="Duerre P."/>
            <person name="Daniel R."/>
        </authorList>
    </citation>
    <scope>NUCLEOTIDE SEQUENCE [LARGE SCALE GENOMIC DNA]</scope>
    <source>
        <strain evidence="1 2">DSM 1496</strain>
    </source>
</reference>
<keyword evidence="2" id="KW-1185">Reference proteome</keyword>
<organism evidence="1 2">
    <name type="scientific">Clostridium aceticum</name>
    <dbReference type="NCBI Taxonomy" id="84022"/>
    <lineage>
        <taxon>Bacteria</taxon>
        <taxon>Bacillati</taxon>
        <taxon>Bacillota</taxon>
        <taxon>Clostridia</taxon>
        <taxon>Eubacteriales</taxon>
        <taxon>Clostridiaceae</taxon>
        <taxon>Clostridium</taxon>
    </lineage>
</organism>